<evidence type="ECO:0000256" key="4">
    <source>
        <dbReference type="ARBA" id="ARBA00022605"/>
    </source>
</evidence>
<accession>A0A3B0G3S1</accession>
<comment type="function">
    <text evidence="8">Catalyzes the transfer of the enolpyruvyl moiety of phosphoenolpyruvate (PEP) to the 5-hydroxyl of shikimate-3-phosphate (S3P) to produce enolpyruvyl shikimate-3-phosphate and inorganic phosphate.</text>
</comment>
<dbReference type="EMBL" id="RBNH01000002">
    <property type="protein sequence ID" value="RKO26770.1"/>
    <property type="molecule type" value="Genomic_DNA"/>
</dbReference>
<comment type="similarity">
    <text evidence="2 8">Belongs to the EPSP synthase family.</text>
</comment>
<comment type="subcellular location">
    <subcellularLocation>
        <location evidence="8">Cytoplasm</location>
    </subcellularLocation>
</comment>
<dbReference type="PANTHER" id="PTHR21090">
    <property type="entry name" value="AROM/DEHYDROQUINATE SYNTHASE"/>
    <property type="match status" value="1"/>
</dbReference>
<dbReference type="CDD" id="cd01556">
    <property type="entry name" value="EPSP_synthase"/>
    <property type="match status" value="1"/>
</dbReference>
<feature type="binding site" evidence="8">
    <location>
        <position position="192"/>
    </location>
    <ligand>
        <name>3-phosphoshikimate</name>
        <dbReference type="ChEBI" id="CHEBI:145989"/>
    </ligand>
</feature>
<dbReference type="FunFam" id="3.65.10.10:FF:000011">
    <property type="entry name" value="3-phosphoshikimate 1-carboxyvinyltransferase"/>
    <property type="match status" value="1"/>
</dbReference>
<comment type="subunit">
    <text evidence="8">Monomer.</text>
</comment>
<feature type="binding site" evidence="8">
    <location>
        <position position="37"/>
    </location>
    <ligand>
        <name>3-phosphoshikimate</name>
        <dbReference type="ChEBI" id="CHEBI:145989"/>
    </ligand>
</feature>
<feature type="binding site" evidence="8">
    <location>
        <position position="193"/>
    </location>
    <ligand>
        <name>phosphoenolpyruvate</name>
        <dbReference type="ChEBI" id="CHEBI:58702"/>
    </ligand>
</feature>
<gene>
    <name evidence="8 11" type="primary">aroA</name>
    <name evidence="11" type="ORF">D7Z96_03070</name>
</gene>
<feature type="binding site" evidence="8">
    <location>
        <position position="38"/>
    </location>
    <ligand>
        <name>3-phosphoshikimate</name>
        <dbReference type="ChEBI" id="CHEBI:145989"/>
    </ligand>
</feature>
<comment type="pathway">
    <text evidence="1 8">Metabolic intermediate biosynthesis; chorismate biosynthesis; chorismate from D-erythrose 4-phosphate and phosphoenolpyruvate: step 6/7.</text>
</comment>
<name>A0A3B0G3S1_PSEPS</name>
<dbReference type="NCBIfam" id="TIGR01356">
    <property type="entry name" value="aroA"/>
    <property type="match status" value="1"/>
</dbReference>
<dbReference type="GO" id="GO:0009073">
    <property type="term" value="P:aromatic amino acid family biosynthetic process"/>
    <property type="evidence" value="ECO:0007669"/>
    <property type="project" value="UniProtKB-KW"/>
</dbReference>
<evidence type="ECO:0000256" key="2">
    <source>
        <dbReference type="ARBA" id="ARBA00009948"/>
    </source>
</evidence>
<dbReference type="PROSITE" id="PS00885">
    <property type="entry name" value="EPSP_SYNTHASE_2"/>
    <property type="match status" value="1"/>
</dbReference>
<dbReference type="PANTHER" id="PTHR21090:SF5">
    <property type="entry name" value="PENTAFUNCTIONAL AROM POLYPEPTIDE"/>
    <property type="match status" value="1"/>
</dbReference>
<dbReference type="Proteomes" id="UP000273159">
    <property type="component" value="Unassembled WGS sequence"/>
</dbReference>
<dbReference type="SUPFAM" id="SSF55205">
    <property type="entry name" value="EPT/RTPC-like"/>
    <property type="match status" value="1"/>
</dbReference>
<feature type="binding site" evidence="8">
    <location>
        <position position="193"/>
    </location>
    <ligand>
        <name>3-phosphoshikimate</name>
        <dbReference type="ChEBI" id="CHEBI:145989"/>
    </ligand>
</feature>
<feature type="binding site" evidence="8">
    <location>
        <position position="360"/>
    </location>
    <ligand>
        <name>3-phosphoshikimate</name>
        <dbReference type="ChEBI" id="CHEBI:145989"/>
    </ligand>
</feature>
<feature type="binding site" evidence="8">
    <location>
        <position position="191"/>
    </location>
    <ligand>
        <name>3-phosphoshikimate</name>
        <dbReference type="ChEBI" id="CHEBI:145989"/>
    </ligand>
</feature>
<feature type="domain" description="Enolpyruvate transferase" evidence="10">
    <location>
        <begin position="25"/>
        <end position="437"/>
    </location>
</feature>
<dbReference type="InterPro" id="IPR013792">
    <property type="entry name" value="RNA3'P_cycl/enolpyr_Trfase_a/b"/>
</dbReference>
<sequence>MTAAPAVRDESGTPVPHWPAPFASRPVNATVTVPGSKSLTNRYLVLAALADGPSRLRAPLHSRDSALMVQALRQLGATITEVPGDGAFGPDLEVVPLDPGTASSVTRIDCGLAGTVMRFVPPLAALRNGASVFDGDPHARKRPMGTIIEALKALGVAVTSEEGGTPSSLPFLVEGTGEVRGGHVVVDASASSQFVSALLLVGARFTEGLHLEHVGKPVPSLDHINMTVSVLRGAGVAVDDSVPNHWVVSPGPIRAFDQRIEQDLSNAGPFLAAALASHGTVRIPGWPEETQQVGDLWRSILTRMGADVSLRDGVLTVTGGPTIKGADFADTSELAPTVAALCALADAPSRLSGIAHLRGHETDRLAALVAEINRLGGDAEETSDGLVIRPAKLHAGVVHSYADHRMATAGAILGLAVEGVQVEDIATTAKTMPDFPRLWADMLAQDGPADTGAEGSSGGAEH</sequence>
<comment type="catalytic activity">
    <reaction evidence="7">
        <text>3-phosphoshikimate + phosphoenolpyruvate = 5-O-(1-carboxyvinyl)-3-phosphoshikimate + phosphate</text>
        <dbReference type="Rhea" id="RHEA:21256"/>
        <dbReference type="ChEBI" id="CHEBI:43474"/>
        <dbReference type="ChEBI" id="CHEBI:57701"/>
        <dbReference type="ChEBI" id="CHEBI:58702"/>
        <dbReference type="ChEBI" id="CHEBI:145989"/>
        <dbReference type="EC" id="2.5.1.19"/>
    </reaction>
    <physiologicalReaction direction="left-to-right" evidence="7">
        <dbReference type="Rhea" id="RHEA:21257"/>
    </physiologicalReaction>
</comment>
<protein>
    <recommendedName>
        <fullName evidence="8">3-phosphoshikimate 1-carboxyvinyltransferase</fullName>
        <ecNumber evidence="8">2.5.1.19</ecNumber>
    </recommendedName>
    <alternativeName>
        <fullName evidence="8">5-enolpyruvylshikimate-3-phosphate synthase</fullName>
        <shortName evidence="8">EPSP synthase</shortName>
        <shortName evidence="8">EPSPS</shortName>
    </alternativeName>
</protein>
<feature type="region of interest" description="Disordered" evidence="9">
    <location>
        <begin position="1"/>
        <end position="26"/>
    </location>
</feature>
<reference evidence="12" key="2">
    <citation type="submission" date="2018-10" db="EMBL/GenBank/DDBJ databases">
        <authorList>
            <person name="Wang Y."/>
            <person name="Wang J."/>
            <person name="Yang X."/>
            <person name="Wang Z."/>
            <person name="Huang Y."/>
        </authorList>
    </citation>
    <scope>NUCLEOTIDE SEQUENCE [LARGE SCALE GENOMIC DNA]</scope>
    <source>
        <strain evidence="12">J015</strain>
    </source>
</reference>
<dbReference type="Gene3D" id="3.65.10.10">
    <property type="entry name" value="Enolpyruvate transferase domain"/>
    <property type="match status" value="2"/>
</dbReference>
<feature type="binding site" evidence="8">
    <location>
        <position position="114"/>
    </location>
    <ligand>
        <name>phosphoenolpyruvate</name>
        <dbReference type="ChEBI" id="CHEBI:58702"/>
    </ligand>
</feature>
<keyword evidence="3 8" id="KW-0963">Cytoplasm</keyword>
<evidence type="ECO:0000256" key="1">
    <source>
        <dbReference type="ARBA" id="ARBA00004811"/>
    </source>
</evidence>
<organism evidence="11 12">
    <name type="scientific">Pseudarthrobacter phenanthrenivorans</name>
    <name type="common">Arthrobacter phenanthrenivorans</name>
    <dbReference type="NCBI Taxonomy" id="361575"/>
    <lineage>
        <taxon>Bacteria</taxon>
        <taxon>Bacillati</taxon>
        <taxon>Actinomycetota</taxon>
        <taxon>Actinomycetes</taxon>
        <taxon>Micrococcales</taxon>
        <taxon>Micrococcaceae</taxon>
        <taxon>Pseudarthrobacter</taxon>
    </lineage>
</organism>
<feature type="active site" description="Proton acceptor" evidence="8">
    <location>
        <position position="333"/>
    </location>
</feature>
<dbReference type="AlphaFoldDB" id="A0A3B0G3S1"/>
<feature type="binding site" evidence="8">
    <location>
        <position position="430"/>
    </location>
    <ligand>
        <name>phosphoenolpyruvate</name>
        <dbReference type="ChEBI" id="CHEBI:58702"/>
    </ligand>
</feature>
<evidence type="ECO:0000313" key="12">
    <source>
        <dbReference type="Proteomes" id="UP000273159"/>
    </source>
</evidence>
<dbReference type="GO" id="GO:0009423">
    <property type="term" value="P:chorismate biosynthetic process"/>
    <property type="evidence" value="ECO:0007669"/>
    <property type="project" value="UniProtKB-UniRule"/>
</dbReference>
<feature type="binding site" evidence="8">
    <location>
        <position position="142"/>
    </location>
    <ligand>
        <name>phosphoenolpyruvate</name>
        <dbReference type="ChEBI" id="CHEBI:58702"/>
    </ligand>
</feature>
<dbReference type="RefSeq" id="WP_120691500.1">
    <property type="nucleotide sequence ID" value="NZ_RBNH01000002.1"/>
</dbReference>
<dbReference type="EC" id="2.5.1.19" evidence="8"/>
<evidence type="ECO:0000256" key="8">
    <source>
        <dbReference type="HAMAP-Rule" id="MF_00210"/>
    </source>
</evidence>
<evidence type="ECO:0000256" key="6">
    <source>
        <dbReference type="ARBA" id="ARBA00023141"/>
    </source>
</evidence>
<dbReference type="InterPro" id="IPR023193">
    <property type="entry name" value="EPSP_synthase_CS"/>
</dbReference>
<evidence type="ECO:0000256" key="3">
    <source>
        <dbReference type="ARBA" id="ARBA00022490"/>
    </source>
</evidence>
<dbReference type="InterPro" id="IPR001986">
    <property type="entry name" value="Enolpyruvate_Tfrase_dom"/>
</dbReference>
<evidence type="ECO:0000256" key="5">
    <source>
        <dbReference type="ARBA" id="ARBA00022679"/>
    </source>
</evidence>
<feature type="binding site" evidence="8">
    <location>
        <position position="42"/>
    </location>
    <ligand>
        <name>3-phosphoshikimate</name>
        <dbReference type="ChEBI" id="CHEBI:145989"/>
    </ligand>
</feature>
<evidence type="ECO:0000256" key="9">
    <source>
        <dbReference type="SAM" id="MobiDB-lite"/>
    </source>
</evidence>
<dbReference type="InterPro" id="IPR036968">
    <property type="entry name" value="Enolpyruvate_Tfrase_sf"/>
</dbReference>
<keyword evidence="4 8" id="KW-0028">Amino-acid biosynthesis</keyword>
<evidence type="ECO:0000259" key="10">
    <source>
        <dbReference type="Pfam" id="PF00275"/>
    </source>
</evidence>
<keyword evidence="5 8" id="KW-0808">Transferase</keyword>
<dbReference type="GO" id="GO:0003866">
    <property type="term" value="F:3-phosphoshikimate 1-carboxyvinyltransferase activity"/>
    <property type="evidence" value="ECO:0007669"/>
    <property type="project" value="UniProtKB-UniRule"/>
</dbReference>
<feature type="binding site" evidence="8">
    <location>
        <position position="220"/>
    </location>
    <ligand>
        <name>3-phosphoshikimate</name>
        <dbReference type="ChEBI" id="CHEBI:145989"/>
    </ligand>
</feature>
<feature type="binding site" evidence="8">
    <location>
        <position position="364"/>
    </location>
    <ligand>
        <name>phosphoenolpyruvate</name>
        <dbReference type="ChEBI" id="CHEBI:58702"/>
    </ligand>
</feature>
<dbReference type="UniPathway" id="UPA00053">
    <property type="reaction ID" value="UER00089"/>
</dbReference>
<evidence type="ECO:0000256" key="7">
    <source>
        <dbReference type="ARBA" id="ARBA00044633"/>
    </source>
</evidence>
<dbReference type="InterPro" id="IPR006264">
    <property type="entry name" value="EPSP_synthase"/>
</dbReference>
<evidence type="ECO:0000313" key="11">
    <source>
        <dbReference type="EMBL" id="RKO26770.1"/>
    </source>
</evidence>
<comment type="caution">
    <text evidence="8">Lacks conserved residue(s) required for the propagation of feature annotation.</text>
</comment>
<dbReference type="HAMAP" id="MF_00210">
    <property type="entry name" value="EPSP_synth"/>
    <property type="match status" value="1"/>
</dbReference>
<dbReference type="GO" id="GO:0005737">
    <property type="term" value="C:cytoplasm"/>
    <property type="evidence" value="ECO:0007669"/>
    <property type="project" value="UniProtKB-SubCell"/>
</dbReference>
<dbReference type="Pfam" id="PF00275">
    <property type="entry name" value="EPSP_synthase"/>
    <property type="match status" value="1"/>
</dbReference>
<feature type="binding site" evidence="8">
    <location>
        <position position="37"/>
    </location>
    <ligand>
        <name>phosphoenolpyruvate</name>
        <dbReference type="ChEBI" id="CHEBI:58702"/>
    </ligand>
</feature>
<proteinExistence type="inferred from homology"/>
<dbReference type="PIRSF" id="PIRSF000505">
    <property type="entry name" value="EPSPS"/>
    <property type="match status" value="1"/>
</dbReference>
<feature type="binding site" evidence="8">
    <location>
        <position position="405"/>
    </location>
    <ligand>
        <name>phosphoenolpyruvate</name>
        <dbReference type="ChEBI" id="CHEBI:58702"/>
    </ligand>
</feature>
<dbReference type="FunFam" id="3.65.10.10:FF:000010">
    <property type="entry name" value="3-phosphoshikimate 1-carboxyvinyltransferase"/>
    <property type="match status" value="1"/>
</dbReference>
<dbReference type="PROSITE" id="PS00104">
    <property type="entry name" value="EPSP_SYNTHASE_1"/>
    <property type="match status" value="1"/>
</dbReference>
<keyword evidence="6 8" id="KW-0057">Aromatic amino acid biosynthesis</keyword>
<reference evidence="11 12" key="1">
    <citation type="submission" date="2018-10" db="EMBL/GenBank/DDBJ databases">
        <title>Genome-guide identification and characterization of bacteria that degrade polycyclic aromatic hydrocarbons and resist hexavalent chromium simultaneously.</title>
        <authorList>
            <person name="Feng H."/>
        </authorList>
    </citation>
    <scope>NUCLEOTIDE SEQUENCE [LARGE SCALE GENOMIC DNA]</scope>
    <source>
        <strain evidence="11 12">J015</strain>
    </source>
</reference>
<feature type="binding site" evidence="8">
    <location>
        <position position="333"/>
    </location>
    <ligand>
        <name>3-phosphoshikimate</name>
        <dbReference type="ChEBI" id="CHEBI:145989"/>
    </ligand>
</feature>
<comment type="caution">
    <text evidence="11">The sequence shown here is derived from an EMBL/GenBank/DDBJ whole genome shotgun (WGS) entry which is preliminary data.</text>
</comment>
<dbReference type="GO" id="GO:0008652">
    <property type="term" value="P:amino acid biosynthetic process"/>
    <property type="evidence" value="ECO:0007669"/>
    <property type="project" value="UniProtKB-KW"/>
</dbReference>